<feature type="domain" description="Alpha/beta hydrolase fold-3" evidence="4">
    <location>
        <begin position="156"/>
        <end position="363"/>
    </location>
</feature>
<dbReference type="PROSITE" id="PS01173">
    <property type="entry name" value="LIPASE_GDXG_HIS"/>
    <property type="match status" value="1"/>
</dbReference>
<dbReference type="EMBL" id="JBFTWV010000010">
    <property type="protein sequence ID" value="KAL2798902.1"/>
    <property type="molecule type" value="Genomic_DNA"/>
</dbReference>
<evidence type="ECO:0000313" key="6">
    <source>
        <dbReference type="Proteomes" id="UP001610563"/>
    </source>
</evidence>
<evidence type="ECO:0000256" key="1">
    <source>
        <dbReference type="ARBA" id="ARBA00010515"/>
    </source>
</evidence>
<feature type="chain" id="PRO_5045241803" evidence="3">
    <location>
        <begin position="24"/>
        <end position="450"/>
    </location>
</feature>
<evidence type="ECO:0000313" key="5">
    <source>
        <dbReference type="EMBL" id="KAL2798902.1"/>
    </source>
</evidence>
<dbReference type="SUPFAM" id="SSF53474">
    <property type="entry name" value="alpha/beta-Hydrolases"/>
    <property type="match status" value="1"/>
</dbReference>
<organism evidence="5 6">
    <name type="scientific">Aspergillus keveii</name>
    <dbReference type="NCBI Taxonomy" id="714993"/>
    <lineage>
        <taxon>Eukaryota</taxon>
        <taxon>Fungi</taxon>
        <taxon>Dikarya</taxon>
        <taxon>Ascomycota</taxon>
        <taxon>Pezizomycotina</taxon>
        <taxon>Eurotiomycetes</taxon>
        <taxon>Eurotiomycetidae</taxon>
        <taxon>Eurotiales</taxon>
        <taxon>Aspergillaceae</taxon>
        <taxon>Aspergillus</taxon>
        <taxon>Aspergillus subgen. Nidulantes</taxon>
    </lineage>
</organism>
<dbReference type="InterPro" id="IPR050300">
    <property type="entry name" value="GDXG_lipolytic_enzyme"/>
</dbReference>
<keyword evidence="2 5" id="KW-0378">Hydrolase</keyword>
<evidence type="ECO:0000256" key="2">
    <source>
        <dbReference type="ARBA" id="ARBA00022801"/>
    </source>
</evidence>
<sequence>MAIVAPSLTLLLTTTPTILKSLALHLLGLSATSKKWDLHTVLTVTTLRAILSQSHKSTISAQQQRTTQDRPVRGEMWISRVTFPVWPGESLRNVALDVVQALGNGRQEYALPDMEPVEAEWTGHRLVKIATAPEPEIDEWEKYQCLMNEVTSPVVLLYFHGGSYYLMDPASHRGVVAEYARLTGGRALSVRYRLAPKHPFPSQLLDALSVYLYLLYPHDGSFHDAVKPEHIVLGGDSSGANLALALLQTILYLQRSAQENGMPAPFPAPAGLALVSPTLDLTRSLRSPTPPPRADIFCTASMLAHPLVSPLAASPESWKGAPPIFISCGEETISLECKVFASILAKQGVKVVWEQYEAMPHCFSHLFMKKEAGKTGVEGVAKFVKRVVAVPQGIRTRGWSVEAKSLERREVDVCGLGGGVEDGVVERMERAKDQILIMWEEKLVNNSNTT</sequence>
<evidence type="ECO:0000256" key="3">
    <source>
        <dbReference type="SAM" id="SignalP"/>
    </source>
</evidence>
<proteinExistence type="inferred from homology"/>
<gene>
    <name evidence="5" type="ORF">BJX66DRAFT_346173</name>
</gene>
<dbReference type="Proteomes" id="UP001610563">
    <property type="component" value="Unassembled WGS sequence"/>
</dbReference>
<dbReference type="InterPro" id="IPR029058">
    <property type="entry name" value="AB_hydrolase_fold"/>
</dbReference>
<comment type="caution">
    <text evidence="5">The sequence shown here is derived from an EMBL/GenBank/DDBJ whole genome shotgun (WGS) entry which is preliminary data.</text>
</comment>
<dbReference type="InterPro" id="IPR002168">
    <property type="entry name" value="Lipase_GDXG_HIS_AS"/>
</dbReference>
<dbReference type="GO" id="GO:0016787">
    <property type="term" value="F:hydrolase activity"/>
    <property type="evidence" value="ECO:0007669"/>
    <property type="project" value="UniProtKB-KW"/>
</dbReference>
<keyword evidence="6" id="KW-1185">Reference proteome</keyword>
<comment type="similarity">
    <text evidence="1">Belongs to the 'GDXG' lipolytic enzyme family.</text>
</comment>
<protein>
    <submittedName>
        <fullName evidence="5">Alpha/beta hydrolase fold-domain-containing protein</fullName>
    </submittedName>
</protein>
<keyword evidence="3" id="KW-0732">Signal</keyword>
<dbReference type="Gene3D" id="3.40.50.1820">
    <property type="entry name" value="alpha/beta hydrolase"/>
    <property type="match status" value="1"/>
</dbReference>
<dbReference type="InterPro" id="IPR013094">
    <property type="entry name" value="AB_hydrolase_3"/>
</dbReference>
<reference evidence="5 6" key="1">
    <citation type="submission" date="2024-07" db="EMBL/GenBank/DDBJ databases">
        <title>Section-level genome sequencing and comparative genomics of Aspergillus sections Usti and Cavernicolus.</title>
        <authorList>
            <consortium name="Lawrence Berkeley National Laboratory"/>
            <person name="Nybo J.L."/>
            <person name="Vesth T.C."/>
            <person name="Theobald S."/>
            <person name="Frisvad J.C."/>
            <person name="Larsen T.O."/>
            <person name="Kjaerboelling I."/>
            <person name="Rothschild-Mancinelli K."/>
            <person name="Lyhne E.K."/>
            <person name="Kogle M.E."/>
            <person name="Barry K."/>
            <person name="Clum A."/>
            <person name="Na H."/>
            <person name="Ledsgaard L."/>
            <person name="Lin J."/>
            <person name="Lipzen A."/>
            <person name="Kuo A."/>
            <person name="Riley R."/>
            <person name="Mondo S."/>
            <person name="Labutti K."/>
            <person name="Haridas S."/>
            <person name="Pangalinan J."/>
            <person name="Salamov A.A."/>
            <person name="Simmons B.A."/>
            <person name="Magnuson J.K."/>
            <person name="Chen J."/>
            <person name="Drula E."/>
            <person name="Henrissat B."/>
            <person name="Wiebenga A."/>
            <person name="Lubbers R.J."/>
            <person name="Gomes A.C."/>
            <person name="Makela M.R."/>
            <person name="Stajich J."/>
            <person name="Grigoriev I.V."/>
            <person name="Mortensen U.H."/>
            <person name="De Vries R.P."/>
            <person name="Baker S.E."/>
            <person name="Andersen M.R."/>
        </authorList>
    </citation>
    <scope>NUCLEOTIDE SEQUENCE [LARGE SCALE GENOMIC DNA]</scope>
    <source>
        <strain evidence="5 6">CBS 209.92</strain>
    </source>
</reference>
<dbReference type="Pfam" id="PF07859">
    <property type="entry name" value="Abhydrolase_3"/>
    <property type="match status" value="1"/>
</dbReference>
<accession>A0ABR4GIW8</accession>
<name>A0ABR4GIW8_9EURO</name>
<evidence type="ECO:0000259" key="4">
    <source>
        <dbReference type="Pfam" id="PF07859"/>
    </source>
</evidence>
<dbReference type="PANTHER" id="PTHR48081">
    <property type="entry name" value="AB HYDROLASE SUPERFAMILY PROTEIN C4A8.06C"/>
    <property type="match status" value="1"/>
</dbReference>
<dbReference type="PANTHER" id="PTHR48081:SF25">
    <property type="entry name" value="PUTATIVE (AFU_ORTHOLOGUE AFUA_3G11560)-RELATED"/>
    <property type="match status" value="1"/>
</dbReference>
<feature type="signal peptide" evidence="3">
    <location>
        <begin position="1"/>
        <end position="23"/>
    </location>
</feature>